<accession>A0ACB9TJX0</accession>
<comment type="caution">
    <text evidence="1">The sequence shown here is derived from an EMBL/GenBank/DDBJ whole genome shotgun (WGS) entry which is preliminary data.</text>
</comment>
<gene>
    <name evidence="1" type="ORF">MML48_2g00017493</name>
</gene>
<evidence type="ECO:0000313" key="2">
    <source>
        <dbReference type="Proteomes" id="UP001056778"/>
    </source>
</evidence>
<sequence length="204" mass="22198">MIKTCHINSSLKIFNIIVSALTKERCKTPDSPEGARVVSQPLSPTQSSPQRPSANGTSSPINNGSADSLTPPPVVSGALSVSLETNQTQPYNHSSYTSCIARPLVKVKRFLSTLVQFGNDISPDIGERVRSLVLNLVHLTGTDVEVAHVYFHSRRFILSAVPVAVCTFTRSRNPRPGAFTIGTVGNIPVRRKPEHTWREKESLG</sequence>
<name>A0ACB9TJX0_HOLOL</name>
<reference evidence="1" key="1">
    <citation type="submission" date="2022-04" db="EMBL/GenBank/DDBJ databases">
        <title>Chromosome-scale genome assembly of Holotrichia oblita Faldermann.</title>
        <authorList>
            <person name="Rongchong L."/>
        </authorList>
    </citation>
    <scope>NUCLEOTIDE SEQUENCE</scope>
    <source>
        <strain evidence="1">81SQS9</strain>
    </source>
</reference>
<evidence type="ECO:0000313" key="1">
    <source>
        <dbReference type="EMBL" id="KAI4467166.1"/>
    </source>
</evidence>
<proteinExistence type="predicted"/>
<organism evidence="1 2">
    <name type="scientific">Holotrichia oblita</name>
    <name type="common">Chafer beetle</name>
    <dbReference type="NCBI Taxonomy" id="644536"/>
    <lineage>
        <taxon>Eukaryota</taxon>
        <taxon>Metazoa</taxon>
        <taxon>Ecdysozoa</taxon>
        <taxon>Arthropoda</taxon>
        <taxon>Hexapoda</taxon>
        <taxon>Insecta</taxon>
        <taxon>Pterygota</taxon>
        <taxon>Neoptera</taxon>
        <taxon>Endopterygota</taxon>
        <taxon>Coleoptera</taxon>
        <taxon>Polyphaga</taxon>
        <taxon>Scarabaeiformia</taxon>
        <taxon>Scarabaeidae</taxon>
        <taxon>Melolonthinae</taxon>
        <taxon>Holotrichia</taxon>
    </lineage>
</organism>
<protein>
    <submittedName>
        <fullName evidence="1">Mtg8 eto eight twenty one protein</fullName>
    </submittedName>
</protein>
<dbReference type="Proteomes" id="UP001056778">
    <property type="component" value="Chromosome 2"/>
</dbReference>
<dbReference type="EMBL" id="CM043016">
    <property type="protein sequence ID" value="KAI4467166.1"/>
    <property type="molecule type" value="Genomic_DNA"/>
</dbReference>
<keyword evidence="2" id="KW-1185">Reference proteome</keyword>